<sequence length="42" mass="4636">MLVAESFILGCLEVIDEPLEIDLIYGFHGNYAEKHSSALNAL</sequence>
<proteinExistence type="predicted"/>
<gene>
    <name evidence="1" type="ORF">XBKQ1_2600001</name>
</gene>
<organism evidence="1 2">
    <name type="scientific">Xenorhabdus bovienii str. kraussei Quebec</name>
    <dbReference type="NCBI Taxonomy" id="1398203"/>
    <lineage>
        <taxon>Bacteria</taxon>
        <taxon>Pseudomonadati</taxon>
        <taxon>Pseudomonadota</taxon>
        <taxon>Gammaproteobacteria</taxon>
        <taxon>Enterobacterales</taxon>
        <taxon>Morganellaceae</taxon>
        <taxon>Xenorhabdus</taxon>
    </lineage>
</organism>
<keyword evidence="2" id="KW-1185">Reference proteome</keyword>
<protein>
    <submittedName>
        <fullName evidence="1">Putative DLP12 prophage antitermination protein Q</fullName>
    </submittedName>
</protein>
<evidence type="ECO:0000313" key="1">
    <source>
        <dbReference type="EMBL" id="CDH20319.1"/>
    </source>
</evidence>
<name>A0A077PKN3_XENBV</name>
<evidence type="ECO:0000313" key="2">
    <source>
        <dbReference type="Proteomes" id="UP000028500"/>
    </source>
</evidence>
<comment type="caution">
    <text evidence="1">The sequence shown here is derived from an EMBL/GenBank/DDBJ whole genome shotgun (WGS) entry which is preliminary data.</text>
</comment>
<dbReference type="AlphaFoldDB" id="A0A077PKN3"/>
<dbReference type="Proteomes" id="UP000028500">
    <property type="component" value="Unassembled WGS sequence"/>
</dbReference>
<dbReference type="EMBL" id="CBSY010000180">
    <property type="protein sequence ID" value="CDH20319.1"/>
    <property type="molecule type" value="Genomic_DNA"/>
</dbReference>
<accession>A0A077PKN3</accession>
<reference evidence="1" key="1">
    <citation type="submission" date="2013-07" db="EMBL/GenBank/DDBJ databases">
        <title>Sub-species coevolution in mutualistic symbiosis.</title>
        <authorList>
            <person name="Murfin K."/>
            <person name="Klassen J."/>
            <person name="Lee M."/>
            <person name="Forst S."/>
            <person name="Stock P."/>
            <person name="Goodrich-Blair H."/>
        </authorList>
    </citation>
    <scope>NUCLEOTIDE SEQUENCE [LARGE SCALE GENOMIC DNA]</scope>
    <source>
        <strain evidence="1">Kraussei Quebec</strain>
    </source>
</reference>
<dbReference type="HOGENOM" id="CLU_3259950_0_0_6"/>